<name>A0A1K0IDZ3_CUPNE</name>
<dbReference type="AlphaFoldDB" id="A0A1K0IDZ3"/>
<dbReference type="RefSeq" id="WP_340524103.1">
    <property type="nucleotide sequence ID" value="NZ_FMSH01000154.1"/>
</dbReference>
<protein>
    <submittedName>
        <fullName evidence="1">Uncharacterized protein</fullName>
    </submittedName>
</protein>
<accession>A0A1K0IDZ3</accession>
<organism evidence="1">
    <name type="scientific">Cupriavidus necator</name>
    <name type="common">Alcaligenes eutrophus</name>
    <name type="synonym">Ralstonia eutropha</name>
    <dbReference type="NCBI Taxonomy" id="106590"/>
    <lineage>
        <taxon>Bacteria</taxon>
        <taxon>Pseudomonadati</taxon>
        <taxon>Pseudomonadota</taxon>
        <taxon>Betaproteobacteria</taxon>
        <taxon>Burkholderiales</taxon>
        <taxon>Burkholderiaceae</taxon>
        <taxon>Cupriavidus</taxon>
    </lineage>
</organism>
<gene>
    <name evidence="1" type="ORF">CNECB9_2370115</name>
</gene>
<sequence>MNLREWLDATSIRDPNITAGESERRKIERSRVLKAANTSMSSLRCTDSRGRMGIDLAKRLEKATAGTSAEFKVVDQMPELLEEEVP</sequence>
<dbReference type="EMBL" id="FMSH01000154">
    <property type="protein sequence ID" value="SCU75541.1"/>
    <property type="molecule type" value="Genomic_DNA"/>
</dbReference>
<evidence type="ECO:0000313" key="1">
    <source>
        <dbReference type="EMBL" id="SCU75541.1"/>
    </source>
</evidence>
<reference evidence="1" key="1">
    <citation type="submission" date="2016-09" db="EMBL/GenBank/DDBJ databases">
        <authorList>
            <person name="Capua I."/>
            <person name="De Benedictis P."/>
            <person name="Joannis T."/>
            <person name="Lombin L.H."/>
            <person name="Cattoli G."/>
        </authorList>
    </citation>
    <scope>NUCLEOTIDE SEQUENCE</scope>
    <source>
        <strain evidence="1">B9</strain>
    </source>
</reference>
<proteinExistence type="predicted"/>